<name>A0ABR0JR42_9EURO</name>
<feature type="compositionally biased region" description="Low complexity" evidence="1">
    <location>
        <begin position="300"/>
        <end position="317"/>
    </location>
</feature>
<gene>
    <name evidence="2" type="ORF">LTR69_000567</name>
</gene>
<feature type="compositionally biased region" description="Low complexity" evidence="1">
    <location>
        <begin position="258"/>
        <end position="272"/>
    </location>
</feature>
<feature type="compositionally biased region" description="Basic and acidic residues" evidence="1">
    <location>
        <begin position="142"/>
        <end position="152"/>
    </location>
</feature>
<comment type="caution">
    <text evidence="2">The sequence shown here is derived from an EMBL/GenBank/DDBJ whole genome shotgun (WGS) entry which is preliminary data.</text>
</comment>
<feature type="compositionally biased region" description="Basic residues" evidence="1">
    <location>
        <begin position="235"/>
        <end position="244"/>
    </location>
</feature>
<evidence type="ECO:0000313" key="2">
    <source>
        <dbReference type="EMBL" id="KAK5068448.1"/>
    </source>
</evidence>
<dbReference type="EMBL" id="JAVRRF010000001">
    <property type="protein sequence ID" value="KAK5068448.1"/>
    <property type="molecule type" value="Genomic_DNA"/>
</dbReference>
<feature type="compositionally biased region" description="Basic and acidic residues" evidence="1">
    <location>
        <begin position="53"/>
        <end position="68"/>
    </location>
</feature>
<protein>
    <submittedName>
        <fullName evidence="2">Uncharacterized protein</fullName>
    </submittedName>
</protein>
<accession>A0ABR0JR42</accession>
<feature type="compositionally biased region" description="Basic and acidic residues" evidence="1">
    <location>
        <begin position="363"/>
        <end position="387"/>
    </location>
</feature>
<feature type="compositionally biased region" description="Polar residues" evidence="1">
    <location>
        <begin position="72"/>
        <end position="88"/>
    </location>
</feature>
<evidence type="ECO:0000256" key="1">
    <source>
        <dbReference type="SAM" id="MobiDB-lite"/>
    </source>
</evidence>
<sequence>MSRRSARLSAFAVVDNNGDNAEAEDVTDILNAEAGSKQQNSNSKRKQTTGDGPHVHTPLEKRVSREHPATASPHNASNNPTPVRSSGRLQARVRSSDQARPAQPRNPYELPDELGNGGAQPQSKPAKRMKVLKKAPQQLKESPFKGRGELDTRTTAGVNLDDSPRKSPRRNPFQKMSKSMIQPRRNGRTRLAATIWDELDAVPDESELEAAHNAPLLGPAPVLAIRIAGKATKTPSKKKSPPRKASHEEARRGGNEDSLSPEGGPSPGAAPSIRANPLAQAAKHTQQSTLATPDGTPKTQPAEQQEAAQQQAPNNENAHYRAPQDEQDVESDVAEDVEDIPDGEGAEEAGDETIGMTPQSPRQRPETDSQRRAREQQEREEEAKRKETIDRELRGIEEAVLHYECESAWQEALLGAAKIVENRSSRQPTSEVGRGVYRVAQEVIKAYKELSQDNQVSQQSSDDQIKERLALLKRRCSHICSFRVKSPDLGHKSRAERRISDKQRFGMIRDIYEHLIPGLFKVMKHSLRARYRNHDLSRKARQELVSLLNITVVLVDSAGTWQPRPDIGNDIKPTTRSLKPYVLSIMSRYKDSIAVEEADVYVDDLWEKQVADQEEKEAMLEQRRAEVRARHRAYATSSSHEQQPEVIDIDDFERESTEEIPAPATSQWTNDELETLLNALQKYTAESRFQDILDRYGGPDGKLSRFDMDQLVAEARWIKQSMAGHLRDCSGRSWDWLLSLPD</sequence>
<feature type="compositionally biased region" description="Acidic residues" evidence="1">
    <location>
        <begin position="325"/>
        <end position="351"/>
    </location>
</feature>
<organism evidence="2 3">
    <name type="scientific">Exophiala sideris</name>
    <dbReference type="NCBI Taxonomy" id="1016849"/>
    <lineage>
        <taxon>Eukaryota</taxon>
        <taxon>Fungi</taxon>
        <taxon>Dikarya</taxon>
        <taxon>Ascomycota</taxon>
        <taxon>Pezizomycotina</taxon>
        <taxon>Eurotiomycetes</taxon>
        <taxon>Chaetothyriomycetidae</taxon>
        <taxon>Chaetothyriales</taxon>
        <taxon>Herpotrichiellaceae</taxon>
        <taxon>Exophiala</taxon>
    </lineage>
</organism>
<proteinExistence type="predicted"/>
<feature type="region of interest" description="Disordered" evidence="1">
    <location>
        <begin position="1"/>
        <end position="189"/>
    </location>
</feature>
<evidence type="ECO:0000313" key="3">
    <source>
        <dbReference type="Proteomes" id="UP001345691"/>
    </source>
</evidence>
<keyword evidence="3" id="KW-1185">Reference proteome</keyword>
<dbReference type="Proteomes" id="UP001345691">
    <property type="component" value="Unassembled WGS sequence"/>
</dbReference>
<feature type="region of interest" description="Disordered" evidence="1">
    <location>
        <begin position="227"/>
        <end position="387"/>
    </location>
</feature>
<feature type="compositionally biased region" description="Basic and acidic residues" evidence="1">
    <location>
        <begin position="245"/>
        <end position="255"/>
    </location>
</feature>
<reference evidence="2 3" key="1">
    <citation type="submission" date="2023-08" db="EMBL/GenBank/DDBJ databases">
        <title>Black Yeasts Isolated from many extreme environments.</title>
        <authorList>
            <person name="Coleine C."/>
            <person name="Stajich J.E."/>
            <person name="Selbmann L."/>
        </authorList>
    </citation>
    <scope>NUCLEOTIDE SEQUENCE [LARGE SCALE GENOMIC DNA]</scope>
    <source>
        <strain evidence="2 3">CCFEE 6328</strain>
    </source>
</reference>